<name>A0A7C5J0F2_9GAMM</name>
<dbReference type="PROSITE" id="PS50110">
    <property type="entry name" value="RESPONSE_REGULATORY"/>
    <property type="match status" value="1"/>
</dbReference>
<organism evidence="3">
    <name type="scientific">Thiolapillus brandeum</name>
    <dbReference type="NCBI Taxonomy" id="1076588"/>
    <lineage>
        <taxon>Bacteria</taxon>
        <taxon>Pseudomonadati</taxon>
        <taxon>Pseudomonadota</taxon>
        <taxon>Gammaproteobacteria</taxon>
        <taxon>Chromatiales</taxon>
        <taxon>Sedimenticolaceae</taxon>
        <taxon>Thiolapillus</taxon>
    </lineage>
</organism>
<dbReference type="Proteomes" id="UP000886100">
    <property type="component" value="Unassembled WGS sequence"/>
</dbReference>
<evidence type="ECO:0000313" key="3">
    <source>
        <dbReference type="EMBL" id="HHH13996.1"/>
    </source>
</evidence>
<gene>
    <name evidence="3" type="ORF">ENJ98_07145</name>
</gene>
<dbReference type="AlphaFoldDB" id="A0A7C5J0F2"/>
<dbReference type="EMBL" id="DROM01000429">
    <property type="protein sequence ID" value="HHH13996.1"/>
    <property type="molecule type" value="Genomic_DNA"/>
</dbReference>
<dbReference type="InterPro" id="IPR001789">
    <property type="entry name" value="Sig_transdc_resp-reg_receiver"/>
</dbReference>
<accession>A0A7C5J0F2</accession>
<dbReference type="InterPro" id="IPR011006">
    <property type="entry name" value="CheY-like_superfamily"/>
</dbReference>
<evidence type="ECO:0000256" key="1">
    <source>
        <dbReference type="PROSITE-ProRule" id="PRU00169"/>
    </source>
</evidence>
<dbReference type="Gene3D" id="3.40.50.2300">
    <property type="match status" value="1"/>
</dbReference>
<comment type="caution">
    <text evidence="3">The sequence shown here is derived from an EMBL/GenBank/DDBJ whole genome shotgun (WGS) entry which is preliminary data.</text>
</comment>
<feature type="non-terminal residue" evidence="3">
    <location>
        <position position="60"/>
    </location>
</feature>
<dbReference type="SUPFAM" id="SSF52172">
    <property type="entry name" value="CheY-like"/>
    <property type="match status" value="1"/>
</dbReference>
<keyword evidence="1" id="KW-0597">Phosphoprotein</keyword>
<proteinExistence type="predicted"/>
<feature type="modified residue" description="4-aspartylphosphate" evidence="1">
    <location>
        <position position="60"/>
    </location>
</feature>
<feature type="domain" description="Response regulatory" evidence="2">
    <location>
        <begin position="9"/>
        <end position="60"/>
    </location>
</feature>
<reference evidence="3" key="1">
    <citation type="journal article" date="2020" name="mSystems">
        <title>Genome- and Community-Level Interaction Insights into Carbon Utilization and Element Cycling Functions of Hydrothermarchaeota in Hydrothermal Sediment.</title>
        <authorList>
            <person name="Zhou Z."/>
            <person name="Liu Y."/>
            <person name="Xu W."/>
            <person name="Pan J."/>
            <person name="Luo Z.H."/>
            <person name="Li M."/>
        </authorList>
    </citation>
    <scope>NUCLEOTIDE SEQUENCE [LARGE SCALE GENOMIC DNA]</scope>
    <source>
        <strain evidence="3">HyVt-535</strain>
    </source>
</reference>
<sequence length="60" mass="6789">MGESDSSLRVLIAEDSEDDALLIVRELRRGGYRPLMHRVDSADDMKAALEAQEWDLIITD</sequence>
<protein>
    <submittedName>
        <fullName evidence="3">Response regulator</fullName>
    </submittedName>
</protein>
<evidence type="ECO:0000259" key="2">
    <source>
        <dbReference type="PROSITE" id="PS50110"/>
    </source>
</evidence>
<dbReference type="GO" id="GO:0000160">
    <property type="term" value="P:phosphorelay signal transduction system"/>
    <property type="evidence" value="ECO:0007669"/>
    <property type="project" value="InterPro"/>
</dbReference>